<dbReference type="Proteomes" id="UP001179361">
    <property type="component" value="Unassembled WGS sequence"/>
</dbReference>
<feature type="domain" description="Rhodanese" evidence="7">
    <location>
        <begin position="217"/>
        <end position="301"/>
    </location>
</feature>
<dbReference type="Pfam" id="PF00581">
    <property type="entry name" value="Rhodanese"/>
    <property type="match status" value="1"/>
</dbReference>
<evidence type="ECO:0000259" key="7">
    <source>
        <dbReference type="PROSITE" id="PS50206"/>
    </source>
</evidence>
<name>A0ABS8Q7C1_9BURK</name>
<comment type="subcellular location">
    <subcellularLocation>
        <location evidence="1">Cell membrane</location>
        <topology evidence="1">Multi-pass membrane protein</topology>
    </subcellularLocation>
</comment>
<keyword evidence="2" id="KW-1003">Cell membrane</keyword>
<dbReference type="InterPro" id="IPR036873">
    <property type="entry name" value="Rhodanese-like_dom_sf"/>
</dbReference>
<dbReference type="Pfam" id="PF09335">
    <property type="entry name" value="VTT_dom"/>
    <property type="match status" value="1"/>
</dbReference>
<reference evidence="8" key="1">
    <citation type="submission" date="2021-11" db="EMBL/GenBank/DDBJ databases">
        <title>The complete genome of Massilia sp sp. G4R7.</title>
        <authorList>
            <person name="Liu L."/>
            <person name="Yue J."/>
            <person name="Yuan J."/>
            <person name="Yang F."/>
            <person name="Li L."/>
        </authorList>
    </citation>
    <scope>NUCLEOTIDE SEQUENCE</scope>
    <source>
        <strain evidence="8">G4R7</strain>
    </source>
</reference>
<proteinExistence type="predicted"/>
<evidence type="ECO:0000256" key="5">
    <source>
        <dbReference type="ARBA" id="ARBA00023136"/>
    </source>
</evidence>
<evidence type="ECO:0000256" key="6">
    <source>
        <dbReference type="SAM" id="Phobius"/>
    </source>
</evidence>
<dbReference type="SMART" id="SM00450">
    <property type="entry name" value="RHOD"/>
    <property type="match status" value="1"/>
</dbReference>
<dbReference type="EMBL" id="JAJNOC010000004">
    <property type="protein sequence ID" value="MCD2517443.1"/>
    <property type="molecule type" value="Genomic_DNA"/>
</dbReference>
<keyword evidence="3 6" id="KW-0812">Transmembrane</keyword>
<evidence type="ECO:0000256" key="1">
    <source>
        <dbReference type="ARBA" id="ARBA00004651"/>
    </source>
</evidence>
<feature type="transmembrane region" description="Helical" evidence="6">
    <location>
        <begin position="7"/>
        <end position="27"/>
    </location>
</feature>
<feature type="transmembrane region" description="Helical" evidence="6">
    <location>
        <begin position="47"/>
        <end position="68"/>
    </location>
</feature>
<dbReference type="RefSeq" id="WP_231058735.1">
    <property type="nucleotide sequence ID" value="NZ_JAJNOC010000004.1"/>
</dbReference>
<dbReference type="InterPro" id="IPR001763">
    <property type="entry name" value="Rhodanese-like_dom"/>
</dbReference>
<evidence type="ECO:0000256" key="2">
    <source>
        <dbReference type="ARBA" id="ARBA00022475"/>
    </source>
</evidence>
<dbReference type="SUPFAM" id="SSF52821">
    <property type="entry name" value="Rhodanese/Cell cycle control phosphatase"/>
    <property type="match status" value="1"/>
</dbReference>
<dbReference type="PANTHER" id="PTHR42709">
    <property type="entry name" value="ALKALINE PHOSPHATASE LIKE PROTEIN"/>
    <property type="match status" value="1"/>
</dbReference>
<organism evidence="8 9">
    <name type="scientific">Massilia phyllostachyos</name>
    <dbReference type="NCBI Taxonomy" id="2898585"/>
    <lineage>
        <taxon>Bacteria</taxon>
        <taxon>Pseudomonadati</taxon>
        <taxon>Pseudomonadota</taxon>
        <taxon>Betaproteobacteria</taxon>
        <taxon>Burkholderiales</taxon>
        <taxon>Oxalobacteraceae</taxon>
        <taxon>Telluria group</taxon>
        <taxon>Massilia</taxon>
    </lineage>
</organism>
<feature type="transmembrane region" description="Helical" evidence="6">
    <location>
        <begin position="164"/>
        <end position="189"/>
    </location>
</feature>
<dbReference type="InterPro" id="IPR032816">
    <property type="entry name" value="VTT_dom"/>
</dbReference>
<sequence>MSQLIELLQIYGVLIVFGLVLVEQFGLPIPAFPILVVAGALSVDGELMWQLCLLAAVCACLICDLFWFRAGRFYGKRILRLLCKISLSPDSCVNQTEDRFRRFGARSLLVSKFVPGFNTIAAPLSGAIGTEARPFLLYAVTGAALWSGSGILLGVVFHDGVEELLALLETMGGTALSVIAALLALFVALKYIERRRHRARTAMARIEVGELLSLIDGGHDPIIIDARSLTAQGIEAAIPGALVFKACPPEQLMATLDRNRHIVVYCSCPNDVTAAEVAKQFLANGFHRTRPLKGGLDAWNAHHGSGPALDPVTC</sequence>
<evidence type="ECO:0000313" key="8">
    <source>
        <dbReference type="EMBL" id="MCD2517443.1"/>
    </source>
</evidence>
<keyword evidence="4 6" id="KW-1133">Transmembrane helix</keyword>
<feature type="transmembrane region" description="Helical" evidence="6">
    <location>
        <begin position="135"/>
        <end position="158"/>
    </location>
</feature>
<keyword evidence="5 6" id="KW-0472">Membrane</keyword>
<evidence type="ECO:0000256" key="3">
    <source>
        <dbReference type="ARBA" id="ARBA00022692"/>
    </source>
</evidence>
<dbReference type="PANTHER" id="PTHR42709:SF6">
    <property type="entry name" value="UNDECAPRENYL PHOSPHATE TRANSPORTER A"/>
    <property type="match status" value="1"/>
</dbReference>
<dbReference type="InterPro" id="IPR051311">
    <property type="entry name" value="DedA_domain"/>
</dbReference>
<accession>A0ABS8Q7C1</accession>
<evidence type="ECO:0000313" key="9">
    <source>
        <dbReference type="Proteomes" id="UP001179361"/>
    </source>
</evidence>
<evidence type="ECO:0000256" key="4">
    <source>
        <dbReference type="ARBA" id="ARBA00022989"/>
    </source>
</evidence>
<keyword evidence="9" id="KW-1185">Reference proteome</keyword>
<comment type="caution">
    <text evidence="8">The sequence shown here is derived from an EMBL/GenBank/DDBJ whole genome shotgun (WGS) entry which is preliminary data.</text>
</comment>
<dbReference type="Gene3D" id="3.40.250.10">
    <property type="entry name" value="Rhodanese-like domain"/>
    <property type="match status" value="1"/>
</dbReference>
<dbReference type="PROSITE" id="PS50206">
    <property type="entry name" value="RHODANESE_3"/>
    <property type="match status" value="1"/>
</dbReference>
<protein>
    <submittedName>
        <fullName evidence="8">VTT domain-containing protein</fullName>
    </submittedName>
</protein>
<gene>
    <name evidence="8" type="ORF">LQ564_14105</name>
</gene>